<reference evidence="2" key="1">
    <citation type="submission" date="2019-01" db="EMBL/GenBank/DDBJ databases">
        <title>Salmonella strain 1423 plasmid sequences.</title>
        <authorList>
            <person name="Chen K."/>
            <person name="Chen S."/>
        </authorList>
    </citation>
    <scope>NUCLEOTIDE SEQUENCE</scope>
    <source>
        <strain evidence="2">Sa1423</strain>
        <plasmid evidence="2">pSa1423-160k</plasmid>
    </source>
</reference>
<evidence type="ECO:0000313" key="2">
    <source>
        <dbReference type="EMBL" id="QBM91471.1"/>
    </source>
</evidence>
<organism evidence="2">
    <name type="scientific">Salmonella sp</name>
    <dbReference type="NCBI Taxonomy" id="599"/>
    <lineage>
        <taxon>Bacteria</taxon>
        <taxon>Pseudomonadati</taxon>
        <taxon>Pseudomonadota</taxon>
        <taxon>Gammaproteobacteria</taxon>
        <taxon>Enterobacterales</taxon>
        <taxon>Enterobacteriaceae</taxon>
        <taxon>Salmonella</taxon>
    </lineage>
</organism>
<dbReference type="AlphaFoldDB" id="A0A482ETN0"/>
<evidence type="ECO:0000256" key="1">
    <source>
        <dbReference type="SAM" id="Phobius"/>
    </source>
</evidence>
<keyword evidence="2" id="KW-0614">Plasmid</keyword>
<keyword evidence="1" id="KW-0472">Membrane</keyword>
<dbReference type="EMBL" id="MK356558">
    <property type="protein sequence ID" value="QBM91471.1"/>
    <property type="molecule type" value="Genomic_DNA"/>
</dbReference>
<geneLocation type="plasmid" evidence="2">
    <name>pSa1423-160k</name>
</geneLocation>
<sequence>MAILQPERNTDGGISFQVNGQMEPNSYSNFDSRYVRISGWVACNMGGYGTVGVTSGYVITGIIMAIVMNWLTERTDAQYKTVAIVV</sequence>
<keyword evidence="1" id="KW-1133">Transmembrane helix</keyword>
<gene>
    <name evidence="2" type="ORF">NNIBIDOC_00142</name>
</gene>
<feature type="transmembrane region" description="Helical" evidence="1">
    <location>
        <begin position="48"/>
        <end position="71"/>
    </location>
</feature>
<accession>A0A482ETN0</accession>
<proteinExistence type="predicted"/>
<name>A0A482ETN0_SALSP</name>
<keyword evidence="1" id="KW-0812">Transmembrane</keyword>
<protein>
    <submittedName>
        <fullName evidence="2">Uncharacterized protein</fullName>
    </submittedName>
</protein>